<dbReference type="Gene3D" id="3.30.1380.10">
    <property type="match status" value="1"/>
</dbReference>
<dbReference type="SUPFAM" id="SSF55166">
    <property type="entry name" value="Hedgehog/DD-peptidase"/>
    <property type="match status" value="1"/>
</dbReference>
<dbReference type="EMBL" id="BAAAQQ010000013">
    <property type="protein sequence ID" value="GAA2132887.1"/>
    <property type="molecule type" value="Genomic_DNA"/>
</dbReference>
<accession>A0ABN2YV12</accession>
<name>A0ABN2YV12_9ACTN</name>
<evidence type="ECO:0000313" key="4">
    <source>
        <dbReference type="Proteomes" id="UP001500575"/>
    </source>
</evidence>
<evidence type="ECO:0000256" key="1">
    <source>
        <dbReference type="SAM" id="MobiDB-lite"/>
    </source>
</evidence>
<evidence type="ECO:0000313" key="3">
    <source>
        <dbReference type="EMBL" id="GAA2132887.1"/>
    </source>
</evidence>
<gene>
    <name evidence="3" type="ORF">GCM10009843_37840</name>
</gene>
<dbReference type="InterPro" id="IPR039561">
    <property type="entry name" value="Peptidase_M15C"/>
</dbReference>
<comment type="caution">
    <text evidence="3">The sequence shown here is derived from an EMBL/GenBank/DDBJ whole genome shotgun (WGS) entry which is preliminary data.</text>
</comment>
<evidence type="ECO:0000259" key="2">
    <source>
        <dbReference type="Pfam" id="PF13539"/>
    </source>
</evidence>
<dbReference type="Pfam" id="PF13539">
    <property type="entry name" value="Peptidase_M15_4"/>
    <property type="match status" value="1"/>
</dbReference>
<dbReference type="InterPro" id="IPR009045">
    <property type="entry name" value="Zn_M74/Hedgehog-like"/>
</dbReference>
<dbReference type="RefSeq" id="WP_344305386.1">
    <property type="nucleotide sequence ID" value="NZ_BAAAQQ010000013.1"/>
</dbReference>
<organism evidence="3 4">
    <name type="scientific">Nocardioides bigeumensis</name>
    <dbReference type="NCBI Taxonomy" id="433657"/>
    <lineage>
        <taxon>Bacteria</taxon>
        <taxon>Bacillati</taxon>
        <taxon>Actinomycetota</taxon>
        <taxon>Actinomycetes</taxon>
        <taxon>Propionibacteriales</taxon>
        <taxon>Nocardioidaceae</taxon>
        <taxon>Nocardioides</taxon>
    </lineage>
</organism>
<keyword evidence="4" id="KW-1185">Reference proteome</keyword>
<reference evidence="3 4" key="1">
    <citation type="journal article" date="2019" name="Int. J. Syst. Evol. Microbiol.">
        <title>The Global Catalogue of Microorganisms (GCM) 10K type strain sequencing project: providing services to taxonomists for standard genome sequencing and annotation.</title>
        <authorList>
            <consortium name="The Broad Institute Genomics Platform"/>
            <consortium name="The Broad Institute Genome Sequencing Center for Infectious Disease"/>
            <person name="Wu L."/>
            <person name="Ma J."/>
        </authorList>
    </citation>
    <scope>NUCLEOTIDE SEQUENCE [LARGE SCALE GENOMIC DNA]</scope>
    <source>
        <strain evidence="3 4">JCM 16021</strain>
    </source>
</reference>
<sequence length="406" mass="43478">MPIGGGSARRTLVLALLLPLLVAGCGRDPEQPESEPTPSASSPVPTTSGSFAPTGDTLDPAMAVERPGRREGQVWSADLLVFGQETVDAETLERLADLDGVAAVEQLSLAQVTIQNRAVNVAAVDPATYRNFTLLADDRTVWDRVADGELSIEAKLWRRTEEGYLRLGSAADAPEVHVGTRADQLPQVDVVLNEKWGAALDMTPGNAVLISTRLTDPAKVRPEVQDVVGKGVSVQRLDIAAELGLDTSASIQTALLTGGSVGAVVGTFTYTVLDGGRIAPDPAWVSSHITTEEVPILGQMTCNKAIFPQLRAALTEIQRQGLAAEIHPDEYAGCYNPRFIAGSTTLSNHAFGLAFDLNVPGNRRGTVGEIDRRIVAIFERWGFGWGGRWSWTDPMHFELNALVRPS</sequence>
<proteinExistence type="predicted"/>
<protein>
    <recommendedName>
        <fullName evidence="2">Peptidase M15C domain-containing protein</fullName>
    </recommendedName>
</protein>
<feature type="region of interest" description="Disordered" evidence="1">
    <location>
        <begin position="27"/>
        <end position="62"/>
    </location>
</feature>
<feature type="compositionally biased region" description="Low complexity" evidence="1">
    <location>
        <begin position="34"/>
        <end position="50"/>
    </location>
</feature>
<feature type="domain" description="Peptidase M15C" evidence="2">
    <location>
        <begin position="342"/>
        <end position="399"/>
    </location>
</feature>
<dbReference type="Proteomes" id="UP001500575">
    <property type="component" value="Unassembled WGS sequence"/>
</dbReference>